<comment type="caution">
    <text evidence="5">The sequence shown here is derived from an EMBL/GenBank/DDBJ whole genome shotgun (WGS) entry which is preliminary data.</text>
</comment>
<dbReference type="PROSITE" id="PS00356">
    <property type="entry name" value="HTH_LACI_1"/>
    <property type="match status" value="1"/>
</dbReference>
<protein>
    <submittedName>
        <fullName evidence="5">LacI family transcriptional regulator</fullName>
    </submittedName>
</protein>
<dbReference type="InterPro" id="IPR028082">
    <property type="entry name" value="Peripla_BP_I"/>
</dbReference>
<evidence type="ECO:0000259" key="4">
    <source>
        <dbReference type="PROSITE" id="PS50932"/>
    </source>
</evidence>
<dbReference type="PROSITE" id="PS50932">
    <property type="entry name" value="HTH_LACI_2"/>
    <property type="match status" value="1"/>
</dbReference>
<evidence type="ECO:0000256" key="1">
    <source>
        <dbReference type="ARBA" id="ARBA00023015"/>
    </source>
</evidence>
<evidence type="ECO:0000256" key="3">
    <source>
        <dbReference type="ARBA" id="ARBA00023163"/>
    </source>
</evidence>
<keyword evidence="3" id="KW-0804">Transcription</keyword>
<name>A0ABQ3V894_9CHLR</name>
<gene>
    <name evidence="5" type="ORF">KSZ_00200</name>
</gene>
<dbReference type="PANTHER" id="PTHR30146">
    <property type="entry name" value="LACI-RELATED TRANSCRIPTIONAL REPRESSOR"/>
    <property type="match status" value="1"/>
</dbReference>
<dbReference type="CDD" id="cd01392">
    <property type="entry name" value="HTH_LacI"/>
    <property type="match status" value="1"/>
</dbReference>
<organism evidence="5 6">
    <name type="scientific">Dictyobacter formicarum</name>
    <dbReference type="NCBI Taxonomy" id="2778368"/>
    <lineage>
        <taxon>Bacteria</taxon>
        <taxon>Bacillati</taxon>
        <taxon>Chloroflexota</taxon>
        <taxon>Ktedonobacteria</taxon>
        <taxon>Ktedonobacterales</taxon>
        <taxon>Dictyobacteraceae</taxon>
        <taxon>Dictyobacter</taxon>
    </lineage>
</organism>
<dbReference type="SMART" id="SM00354">
    <property type="entry name" value="HTH_LACI"/>
    <property type="match status" value="1"/>
</dbReference>
<dbReference type="InterPro" id="IPR001761">
    <property type="entry name" value="Peripla_BP/Lac1_sug-bd_dom"/>
</dbReference>
<dbReference type="Pfam" id="PF00532">
    <property type="entry name" value="Peripla_BP_1"/>
    <property type="match status" value="1"/>
</dbReference>
<keyword evidence="2" id="KW-0238">DNA-binding</keyword>
<dbReference type="RefSeq" id="WP_201359726.1">
    <property type="nucleotide sequence ID" value="NZ_BNJJ01000001.1"/>
</dbReference>
<keyword evidence="1" id="KW-0805">Transcription regulation</keyword>
<reference evidence="5 6" key="1">
    <citation type="journal article" date="2021" name="Int. J. Syst. Evol. Microbiol.">
        <title>Reticulibacter mediterranei gen. nov., sp. nov., within the new family Reticulibacteraceae fam. nov., and Ktedonospora formicarum gen. nov., sp. nov., Ktedonobacter robiniae sp. nov., Dictyobacter formicarum sp. nov. and Dictyobacter arantiisoli sp. nov., belonging to the class Ktedonobacteria.</title>
        <authorList>
            <person name="Yabe S."/>
            <person name="Zheng Y."/>
            <person name="Wang C.M."/>
            <person name="Sakai Y."/>
            <person name="Abe K."/>
            <person name="Yokota A."/>
            <person name="Donadio S."/>
            <person name="Cavaletti L."/>
            <person name="Monciardini P."/>
        </authorList>
    </citation>
    <scope>NUCLEOTIDE SEQUENCE [LARGE SCALE GENOMIC DNA]</scope>
    <source>
        <strain evidence="5 6">SOSP1-9</strain>
    </source>
</reference>
<dbReference type="PRINTS" id="PR00036">
    <property type="entry name" value="HTHLACI"/>
</dbReference>
<dbReference type="InterPro" id="IPR000843">
    <property type="entry name" value="HTH_LacI"/>
</dbReference>
<dbReference type="Pfam" id="PF00356">
    <property type="entry name" value="LacI"/>
    <property type="match status" value="1"/>
</dbReference>
<dbReference type="SUPFAM" id="SSF47413">
    <property type="entry name" value="lambda repressor-like DNA-binding domains"/>
    <property type="match status" value="1"/>
</dbReference>
<dbReference type="Gene3D" id="3.40.50.2300">
    <property type="match status" value="2"/>
</dbReference>
<dbReference type="InterPro" id="IPR010982">
    <property type="entry name" value="Lambda_DNA-bd_dom_sf"/>
</dbReference>
<dbReference type="EMBL" id="BNJJ01000001">
    <property type="protein sequence ID" value="GHO82014.1"/>
    <property type="molecule type" value="Genomic_DNA"/>
</dbReference>
<accession>A0ABQ3V894</accession>
<dbReference type="Proteomes" id="UP000635565">
    <property type="component" value="Unassembled WGS sequence"/>
</dbReference>
<dbReference type="PANTHER" id="PTHR30146:SF147">
    <property type="entry name" value="HTH-TYPE TRANSCRIPTIONAL REGULATOR DEGA"/>
    <property type="match status" value="1"/>
</dbReference>
<proteinExistence type="predicted"/>
<dbReference type="SUPFAM" id="SSF53822">
    <property type="entry name" value="Periplasmic binding protein-like I"/>
    <property type="match status" value="1"/>
</dbReference>
<dbReference type="Gene3D" id="1.10.260.40">
    <property type="entry name" value="lambda repressor-like DNA-binding domains"/>
    <property type="match status" value="1"/>
</dbReference>
<evidence type="ECO:0000256" key="2">
    <source>
        <dbReference type="ARBA" id="ARBA00023125"/>
    </source>
</evidence>
<evidence type="ECO:0000313" key="5">
    <source>
        <dbReference type="EMBL" id="GHO82014.1"/>
    </source>
</evidence>
<evidence type="ECO:0000313" key="6">
    <source>
        <dbReference type="Proteomes" id="UP000635565"/>
    </source>
</evidence>
<sequence>MVKEKKKSFREVTIQDVARLAGVSPSSVSNVLNGRFERMGKETVARIQRAIKQLGYTPSLVARQLKTGYVPIIGLIVPSVANPFWGAFASAAEETALRHGFRVLLCNSERNLTREQSYAEDMWAQGIRAIIFGSSSLSLTHLFSLVERGLHTITFDRHTQQDDSFDIDSVSIDNMLAGRLATEHLIALGHRRIGLLSGPIRTVSRIDRLRGYRAALANAGIPFDPHLIWEAASDSPFGDIEGAALGRMGAREVLSQENSATAIIGINDLYALGAYAGAHDVGLSVPSACSIIGFDDIMFAEIAQPPLTTIRQPLQEMLRVAVECLIERLEKADDARSVAHHSFPPELIIRGSTGPAPT</sequence>
<feature type="domain" description="HTH lacI-type" evidence="4">
    <location>
        <begin position="12"/>
        <end position="67"/>
    </location>
</feature>
<keyword evidence="6" id="KW-1185">Reference proteome</keyword>